<evidence type="ECO:0000313" key="3">
    <source>
        <dbReference type="Proteomes" id="UP000230423"/>
    </source>
</evidence>
<protein>
    <submittedName>
        <fullName evidence="2">Uncharacterized protein</fullName>
    </submittedName>
</protein>
<dbReference type="OrthoDB" id="5867030at2759"/>
<sequence>MVGSVHIEGYSCSGVIGRFYEQIAPKTQIALDRSRRISLNMRDTSNAPRKQDVFYFFLLNISSGFMLSAAHNVLYFVLDIKTPVIHFLHHFFAFCFMMLLYALGCIPKGLLSLEEFKAPVSAKFCETILSSLVHSQNRTGELYLTRIFDFVFTFTILVAGKQLVPSKATGKPEPALMIPLALAASLSWFEVGQLEYSSLSLFCAPLLAVARGHLEQFCLCYTGLNTVVLFLPALYSYSMSHVEVDASWESIDYVGQWIIQNMAHPNVVALGGKIMTVACLIRIAARS</sequence>
<keyword evidence="1" id="KW-0472">Membrane</keyword>
<name>A0A2G9UTL0_TELCI</name>
<evidence type="ECO:0000313" key="2">
    <source>
        <dbReference type="EMBL" id="PIO73588.1"/>
    </source>
</evidence>
<keyword evidence="3" id="KW-1185">Reference proteome</keyword>
<evidence type="ECO:0000256" key="1">
    <source>
        <dbReference type="SAM" id="Phobius"/>
    </source>
</evidence>
<reference evidence="2 3" key="1">
    <citation type="submission" date="2015-09" db="EMBL/GenBank/DDBJ databases">
        <title>Draft genome of the parasitic nematode Teladorsagia circumcincta isolate WARC Sus (inbred).</title>
        <authorList>
            <person name="Mitreva M."/>
        </authorList>
    </citation>
    <scope>NUCLEOTIDE SEQUENCE [LARGE SCALE GENOMIC DNA]</scope>
    <source>
        <strain evidence="2 3">S</strain>
    </source>
</reference>
<dbReference type="Proteomes" id="UP000230423">
    <property type="component" value="Unassembled WGS sequence"/>
</dbReference>
<dbReference type="AlphaFoldDB" id="A0A2G9UTL0"/>
<feature type="transmembrane region" description="Helical" evidence="1">
    <location>
        <begin position="84"/>
        <end position="103"/>
    </location>
</feature>
<gene>
    <name evidence="2" type="ORF">TELCIR_04441</name>
</gene>
<accession>A0A2G9UTL0</accession>
<keyword evidence="1" id="KW-1133">Transmembrane helix</keyword>
<organism evidence="2 3">
    <name type="scientific">Teladorsagia circumcincta</name>
    <name type="common">Brown stomach worm</name>
    <name type="synonym">Ostertagia circumcincta</name>
    <dbReference type="NCBI Taxonomy" id="45464"/>
    <lineage>
        <taxon>Eukaryota</taxon>
        <taxon>Metazoa</taxon>
        <taxon>Ecdysozoa</taxon>
        <taxon>Nematoda</taxon>
        <taxon>Chromadorea</taxon>
        <taxon>Rhabditida</taxon>
        <taxon>Rhabditina</taxon>
        <taxon>Rhabditomorpha</taxon>
        <taxon>Strongyloidea</taxon>
        <taxon>Trichostrongylidae</taxon>
        <taxon>Teladorsagia</taxon>
    </lineage>
</organism>
<feature type="transmembrane region" description="Helical" evidence="1">
    <location>
        <begin position="53"/>
        <end position="78"/>
    </location>
</feature>
<dbReference type="EMBL" id="KZ345426">
    <property type="protein sequence ID" value="PIO73588.1"/>
    <property type="molecule type" value="Genomic_DNA"/>
</dbReference>
<proteinExistence type="predicted"/>
<feature type="transmembrane region" description="Helical" evidence="1">
    <location>
        <begin position="217"/>
        <end position="237"/>
    </location>
</feature>
<feature type="transmembrane region" description="Helical" evidence="1">
    <location>
        <begin position="267"/>
        <end position="285"/>
    </location>
</feature>
<keyword evidence="1" id="KW-0812">Transmembrane</keyword>